<protein>
    <submittedName>
        <fullName evidence="6">TetR/AcrR family transcriptional regulator</fullName>
    </submittedName>
</protein>
<evidence type="ECO:0000256" key="1">
    <source>
        <dbReference type="ARBA" id="ARBA00023015"/>
    </source>
</evidence>
<evidence type="ECO:0000259" key="5">
    <source>
        <dbReference type="PROSITE" id="PS50977"/>
    </source>
</evidence>
<dbReference type="SUPFAM" id="SSF46689">
    <property type="entry name" value="Homeodomain-like"/>
    <property type="match status" value="1"/>
</dbReference>
<comment type="caution">
    <text evidence="6">The sequence shown here is derived from an EMBL/GenBank/DDBJ whole genome shotgun (WGS) entry which is preliminary data.</text>
</comment>
<dbReference type="InterPro" id="IPR023772">
    <property type="entry name" value="DNA-bd_HTH_TetR-type_CS"/>
</dbReference>
<accession>A0ABW7XQX9</accession>
<dbReference type="Gene3D" id="1.10.357.10">
    <property type="entry name" value="Tetracycline Repressor, domain 2"/>
    <property type="match status" value="1"/>
</dbReference>
<dbReference type="EMBL" id="JBIRYI010000016">
    <property type="protein sequence ID" value="MFI2489634.1"/>
    <property type="molecule type" value="Genomic_DNA"/>
</dbReference>
<sequence>MARTVDPERHEARRLVIIDAALTVFAQRGYDGATTAAICKQARIGSGTFFHYFPTKLDVLLAILALGIQEVGEAGARYAGRPDALGVVLDIVRQGADDAADPRMPGFVRAVGGVMHLPEVAAKLDEDASVQQDLIRPWVERAQRAGEIRTDLTPGRITSWLYLLTDGFLGRVAVDEEFTVEGETETLVETARRFLAP</sequence>
<keyword evidence="3" id="KW-0804">Transcription</keyword>
<dbReference type="PANTHER" id="PTHR30055:SF234">
    <property type="entry name" value="HTH-TYPE TRANSCRIPTIONAL REGULATOR BETI"/>
    <property type="match status" value="1"/>
</dbReference>
<evidence type="ECO:0000256" key="2">
    <source>
        <dbReference type="ARBA" id="ARBA00023125"/>
    </source>
</evidence>
<evidence type="ECO:0000256" key="4">
    <source>
        <dbReference type="PROSITE-ProRule" id="PRU00335"/>
    </source>
</evidence>
<feature type="DNA-binding region" description="H-T-H motif" evidence="4">
    <location>
        <begin position="34"/>
        <end position="53"/>
    </location>
</feature>
<dbReference type="InterPro" id="IPR036271">
    <property type="entry name" value="Tet_transcr_reg_TetR-rel_C_sf"/>
</dbReference>
<organism evidence="6 7">
    <name type="scientific">Promicromonospora kroppenstedtii</name>
    <dbReference type="NCBI Taxonomy" id="440482"/>
    <lineage>
        <taxon>Bacteria</taxon>
        <taxon>Bacillati</taxon>
        <taxon>Actinomycetota</taxon>
        <taxon>Actinomycetes</taxon>
        <taxon>Micrococcales</taxon>
        <taxon>Promicromonosporaceae</taxon>
        <taxon>Promicromonospora</taxon>
    </lineage>
</organism>
<feature type="domain" description="HTH tetR-type" evidence="5">
    <location>
        <begin position="11"/>
        <end position="71"/>
    </location>
</feature>
<evidence type="ECO:0000313" key="7">
    <source>
        <dbReference type="Proteomes" id="UP001611580"/>
    </source>
</evidence>
<dbReference type="PANTHER" id="PTHR30055">
    <property type="entry name" value="HTH-TYPE TRANSCRIPTIONAL REGULATOR RUTR"/>
    <property type="match status" value="1"/>
</dbReference>
<reference evidence="6 7" key="1">
    <citation type="submission" date="2024-10" db="EMBL/GenBank/DDBJ databases">
        <title>The Natural Products Discovery Center: Release of the First 8490 Sequenced Strains for Exploring Actinobacteria Biosynthetic Diversity.</title>
        <authorList>
            <person name="Kalkreuter E."/>
            <person name="Kautsar S.A."/>
            <person name="Yang D."/>
            <person name="Bader C.D."/>
            <person name="Teijaro C.N."/>
            <person name="Fluegel L."/>
            <person name="Davis C.M."/>
            <person name="Simpson J.R."/>
            <person name="Lauterbach L."/>
            <person name="Steele A.D."/>
            <person name="Gui C."/>
            <person name="Meng S."/>
            <person name="Li G."/>
            <person name="Viehrig K."/>
            <person name="Ye F."/>
            <person name="Su P."/>
            <person name="Kiefer A.F."/>
            <person name="Nichols A."/>
            <person name="Cepeda A.J."/>
            <person name="Yan W."/>
            <person name="Fan B."/>
            <person name="Jiang Y."/>
            <person name="Adhikari A."/>
            <person name="Zheng C.-J."/>
            <person name="Schuster L."/>
            <person name="Cowan T.M."/>
            <person name="Smanski M.J."/>
            <person name="Chevrette M.G."/>
            <person name="De Carvalho L.P.S."/>
            <person name="Shen B."/>
        </authorList>
    </citation>
    <scope>NUCLEOTIDE SEQUENCE [LARGE SCALE GENOMIC DNA]</scope>
    <source>
        <strain evidence="6 7">NPDC019481</strain>
    </source>
</reference>
<dbReference type="InterPro" id="IPR009057">
    <property type="entry name" value="Homeodomain-like_sf"/>
</dbReference>
<dbReference type="InterPro" id="IPR050109">
    <property type="entry name" value="HTH-type_TetR-like_transc_reg"/>
</dbReference>
<proteinExistence type="predicted"/>
<dbReference type="Pfam" id="PF00440">
    <property type="entry name" value="TetR_N"/>
    <property type="match status" value="1"/>
</dbReference>
<dbReference type="InterPro" id="IPR001647">
    <property type="entry name" value="HTH_TetR"/>
</dbReference>
<evidence type="ECO:0000256" key="3">
    <source>
        <dbReference type="ARBA" id="ARBA00023163"/>
    </source>
</evidence>
<dbReference type="Proteomes" id="UP001611580">
    <property type="component" value="Unassembled WGS sequence"/>
</dbReference>
<evidence type="ECO:0000313" key="6">
    <source>
        <dbReference type="EMBL" id="MFI2489634.1"/>
    </source>
</evidence>
<keyword evidence="2 4" id="KW-0238">DNA-binding</keyword>
<dbReference type="SUPFAM" id="SSF48498">
    <property type="entry name" value="Tetracyclin repressor-like, C-terminal domain"/>
    <property type="match status" value="1"/>
</dbReference>
<dbReference type="PROSITE" id="PS01081">
    <property type="entry name" value="HTH_TETR_1"/>
    <property type="match status" value="1"/>
</dbReference>
<keyword evidence="1" id="KW-0805">Transcription regulation</keyword>
<dbReference type="RefSeq" id="WP_397407019.1">
    <property type="nucleotide sequence ID" value="NZ_JBIRYI010000016.1"/>
</dbReference>
<keyword evidence="7" id="KW-1185">Reference proteome</keyword>
<name>A0ABW7XQX9_9MICO</name>
<gene>
    <name evidence="6" type="ORF">ACH47X_22165</name>
</gene>
<dbReference type="PRINTS" id="PR00455">
    <property type="entry name" value="HTHTETR"/>
</dbReference>
<dbReference type="PROSITE" id="PS50977">
    <property type="entry name" value="HTH_TETR_2"/>
    <property type="match status" value="1"/>
</dbReference>